<keyword evidence="1" id="KW-1133">Transmembrane helix</keyword>
<keyword evidence="1" id="KW-0472">Membrane</keyword>
<accession>A0AA86PLV4</accession>
<gene>
    <name evidence="2" type="ORF">HINF_LOCUS28257</name>
    <name evidence="3" type="ORF">HINF_LOCUS79308</name>
</gene>
<keyword evidence="4" id="KW-1185">Reference proteome</keyword>
<reference evidence="2" key="1">
    <citation type="submission" date="2023-06" db="EMBL/GenBank/DDBJ databases">
        <authorList>
            <person name="Kurt Z."/>
        </authorList>
    </citation>
    <scope>NUCLEOTIDE SEQUENCE</scope>
</reference>
<dbReference type="Proteomes" id="UP001642409">
    <property type="component" value="Unassembled WGS sequence"/>
</dbReference>
<organism evidence="2">
    <name type="scientific">Hexamita inflata</name>
    <dbReference type="NCBI Taxonomy" id="28002"/>
    <lineage>
        <taxon>Eukaryota</taxon>
        <taxon>Metamonada</taxon>
        <taxon>Diplomonadida</taxon>
        <taxon>Hexamitidae</taxon>
        <taxon>Hexamitinae</taxon>
        <taxon>Hexamita</taxon>
    </lineage>
</organism>
<sequence length="166" mass="18554">MFVAFCFVDRVFREVLPLVFDLLGIWSCLCRDVLFVLSVQVSVQLLKKQMGFVQRRGFGLVGGVNGFGVLVDIVCFCRLVRFLAFVDLRESTCAWFCHSWSRSCEAVTWSSACGWCSSACGFSGWASTCSWASACGFSTATGSGCDWWTLVSWTSWTWFDGWGSAW</sequence>
<protein>
    <submittedName>
        <fullName evidence="3">Hypothetical_protein</fullName>
    </submittedName>
</protein>
<dbReference type="EMBL" id="CATOUU010000679">
    <property type="protein sequence ID" value="CAI9940612.1"/>
    <property type="molecule type" value="Genomic_DNA"/>
</dbReference>
<reference evidence="3 4" key="2">
    <citation type="submission" date="2024-07" db="EMBL/GenBank/DDBJ databases">
        <authorList>
            <person name="Akdeniz Z."/>
        </authorList>
    </citation>
    <scope>NUCLEOTIDE SEQUENCE [LARGE SCALE GENOMIC DNA]</scope>
</reference>
<feature type="transmembrane region" description="Helical" evidence="1">
    <location>
        <begin position="23"/>
        <end position="46"/>
    </location>
</feature>
<proteinExistence type="predicted"/>
<evidence type="ECO:0000313" key="3">
    <source>
        <dbReference type="EMBL" id="CAL6117091.1"/>
    </source>
</evidence>
<comment type="caution">
    <text evidence="2">The sequence shown here is derived from an EMBL/GenBank/DDBJ whole genome shotgun (WGS) entry which is preliminary data.</text>
</comment>
<evidence type="ECO:0000313" key="4">
    <source>
        <dbReference type="Proteomes" id="UP001642409"/>
    </source>
</evidence>
<keyword evidence="1" id="KW-0812">Transmembrane</keyword>
<dbReference type="AlphaFoldDB" id="A0AA86PLV4"/>
<evidence type="ECO:0000313" key="2">
    <source>
        <dbReference type="EMBL" id="CAI9940612.1"/>
    </source>
</evidence>
<feature type="transmembrane region" description="Helical" evidence="1">
    <location>
        <begin position="58"/>
        <end position="84"/>
    </location>
</feature>
<name>A0AA86PLV4_9EUKA</name>
<evidence type="ECO:0000256" key="1">
    <source>
        <dbReference type="SAM" id="Phobius"/>
    </source>
</evidence>
<dbReference type="EMBL" id="CAXDID020001174">
    <property type="protein sequence ID" value="CAL6117091.1"/>
    <property type="molecule type" value="Genomic_DNA"/>
</dbReference>